<dbReference type="AlphaFoldDB" id="K2PZ42"/>
<comment type="caution">
    <text evidence="1">The sequence shown here is derived from an EMBL/GenBank/DDBJ whole genome shotgun (WGS) entry which is preliminary data.</text>
</comment>
<dbReference type="eggNOG" id="COG2304">
    <property type="taxonomic scope" value="Bacteria"/>
</dbReference>
<proteinExistence type="predicted"/>
<keyword evidence="2" id="KW-1185">Reference proteome</keyword>
<reference evidence="1 2" key="1">
    <citation type="journal article" date="2012" name="J. Bacteriol.">
        <title>Genome Sequence of Galbibacter marinum Type Strain ck-I2-15.</title>
        <authorList>
            <person name="Lai Q."/>
            <person name="Li C."/>
            <person name="Shao Z."/>
        </authorList>
    </citation>
    <scope>NUCLEOTIDE SEQUENCE [LARGE SCALE GENOMIC DNA]</scope>
    <source>
        <strain evidence="2">ck-I2-15</strain>
    </source>
</reference>
<evidence type="ECO:0000313" key="1">
    <source>
        <dbReference type="EMBL" id="EKF53881.1"/>
    </source>
</evidence>
<dbReference type="Proteomes" id="UP000007364">
    <property type="component" value="Unassembled WGS sequence"/>
</dbReference>
<evidence type="ECO:0000313" key="2">
    <source>
        <dbReference type="Proteomes" id="UP000007364"/>
    </source>
</evidence>
<name>K2PZ42_9FLAO</name>
<dbReference type="STRING" id="555500.I215_15310"/>
<dbReference type="EMBL" id="AMSG01000044">
    <property type="protein sequence ID" value="EKF53881.1"/>
    <property type="molecule type" value="Genomic_DNA"/>
</dbReference>
<accession>K2PZ42</accession>
<evidence type="ECO:0008006" key="3">
    <source>
        <dbReference type="Google" id="ProtNLM"/>
    </source>
</evidence>
<dbReference type="PATRIC" id="fig|555500.3.peg.3154"/>
<dbReference type="RefSeq" id="WP_008992884.1">
    <property type="nucleotide sequence ID" value="NZ_AMSG01000044.1"/>
</dbReference>
<dbReference type="NCBIfam" id="TIGR04131">
    <property type="entry name" value="Bac_Flav_CTERM"/>
    <property type="match status" value="1"/>
</dbReference>
<gene>
    <name evidence="1" type="ORF">I215_15310</name>
</gene>
<protein>
    <recommendedName>
        <fullName evidence="3">Gliding motility-associated C-terminal domain-containing protein</fullName>
    </recommendedName>
</protein>
<sequence>MSYKDSYLKLLFVLSFLLLFSELIHSQTVNTGTMVIMEGTEVSTLYNFDNKQSGDLINDGAFYIYGDWNNEGLVSFTPDLGSGYTLFQGRYGKQKITGSMPSDFYDILLDNPAAQPAFQLSGDIIISGRAEFKDGIIDGNDFGGLVSFQPDATHRKVGDHSFVDGPVLKTGNENFTYPIGDHEMYRMASIAGGGEVNDGFKAQYFLENSNSLHPHLNKQVTIDLIDNAEYWVVDRTVGNSDQVLTLSWDERTTPYELLEDKTGQELHIVRWDDVSQMWIDEGGVSNVDQQIVTTAVSGFGMFTLARVLVEDTPEENLIVYNGLSPNGDGRNDFFYIKGIELFPDNTVEIYNRWGVKVYETKGYDNNASRFDGYSRGRATFNNNELLPVGTYFYIIKYKEGNSIRDLSGYLYINQ</sequence>
<dbReference type="OrthoDB" id="1489185at2"/>
<dbReference type="Pfam" id="PF13585">
    <property type="entry name" value="CHU_C"/>
    <property type="match status" value="1"/>
</dbReference>
<dbReference type="InterPro" id="IPR026341">
    <property type="entry name" value="T9SS_type_B"/>
</dbReference>
<dbReference type="eggNOG" id="COG4935">
    <property type="taxonomic scope" value="Bacteria"/>
</dbReference>
<organism evidence="1 2">
    <name type="scientific">Galbibacter marinus</name>
    <dbReference type="NCBI Taxonomy" id="555500"/>
    <lineage>
        <taxon>Bacteria</taxon>
        <taxon>Pseudomonadati</taxon>
        <taxon>Bacteroidota</taxon>
        <taxon>Flavobacteriia</taxon>
        <taxon>Flavobacteriales</taxon>
        <taxon>Flavobacteriaceae</taxon>
        <taxon>Galbibacter</taxon>
    </lineage>
</organism>